<evidence type="ECO:0000313" key="2">
    <source>
        <dbReference type="EMBL" id="MXN17971.1"/>
    </source>
</evidence>
<dbReference type="SUPFAM" id="SSF54826">
    <property type="entry name" value="Enolase N-terminal domain-like"/>
    <property type="match status" value="1"/>
</dbReference>
<sequence length="132" mass="13851">MGGALILLRRHIDEGLTGIGGAGLAQGKSRKAAAGQLLDFAKLVPGRDPMHVEGIREALSRGTFRRMGGEPVGGSGMSAIDIACRGIRCKPPGARIHRLLGGRINDTLRCCASQLGHGPDPATSFTRTRSIR</sequence>
<comment type="caution">
    <text evidence="2">The sequence shown here is derived from an EMBL/GenBank/DDBJ whole genome shotgun (WGS) entry which is preliminary data.</text>
</comment>
<name>A0A6L7G1U1_9RHOB</name>
<accession>A0A6L7G1U1</accession>
<organism evidence="2 3">
    <name type="scientific">Pseudooceanicola albus</name>
    <dbReference type="NCBI Taxonomy" id="2692189"/>
    <lineage>
        <taxon>Bacteria</taxon>
        <taxon>Pseudomonadati</taxon>
        <taxon>Pseudomonadota</taxon>
        <taxon>Alphaproteobacteria</taxon>
        <taxon>Rhodobacterales</taxon>
        <taxon>Paracoccaceae</taxon>
        <taxon>Pseudooceanicola</taxon>
    </lineage>
</organism>
<feature type="domain" description="Mandelate racemase/muconate lactonizing enzyme N-terminal" evidence="1">
    <location>
        <begin position="5"/>
        <end position="101"/>
    </location>
</feature>
<dbReference type="AlphaFoldDB" id="A0A6L7G1U1"/>
<gene>
    <name evidence="2" type="ORF">GR170_08995</name>
</gene>
<evidence type="ECO:0000259" key="1">
    <source>
        <dbReference type="Pfam" id="PF02746"/>
    </source>
</evidence>
<dbReference type="Gene3D" id="3.30.390.10">
    <property type="entry name" value="Enolase-like, N-terminal domain"/>
    <property type="match status" value="1"/>
</dbReference>
<reference evidence="2 3" key="1">
    <citation type="submission" date="2019-12" db="EMBL/GenBank/DDBJ databases">
        <authorList>
            <person name="Li M."/>
        </authorList>
    </citation>
    <scope>NUCLEOTIDE SEQUENCE [LARGE SCALE GENOMIC DNA]</scope>
    <source>
        <strain evidence="2 3">GBMRC 2024</strain>
    </source>
</reference>
<evidence type="ECO:0000313" key="3">
    <source>
        <dbReference type="Proteomes" id="UP000477911"/>
    </source>
</evidence>
<keyword evidence="3" id="KW-1185">Reference proteome</keyword>
<dbReference type="RefSeq" id="WP_160893827.1">
    <property type="nucleotide sequence ID" value="NZ_WUMU01000006.1"/>
</dbReference>
<proteinExistence type="predicted"/>
<dbReference type="EMBL" id="WUMU01000006">
    <property type="protein sequence ID" value="MXN17971.1"/>
    <property type="molecule type" value="Genomic_DNA"/>
</dbReference>
<dbReference type="InterPro" id="IPR013341">
    <property type="entry name" value="Mandelate_racemase_N_dom"/>
</dbReference>
<dbReference type="InterPro" id="IPR029017">
    <property type="entry name" value="Enolase-like_N"/>
</dbReference>
<dbReference type="Pfam" id="PF02746">
    <property type="entry name" value="MR_MLE_N"/>
    <property type="match status" value="1"/>
</dbReference>
<protein>
    <recommendedName>
        <fullName evidence="1">Mandelate racemase/muconate lactonizing enzyme N-terminal domain-containing protein</fullName>
    </recommendedName>
</protein>
<dbReference type="Proteomes" id="UP000477911">
    <property type="component" value="Unassembled WGS sequence"/>
</dbReference>